<keyword evidence="2" id="KW-1185">Reference proteome</keyword>
<dbReference type="AlphaFoldDB" id="A0A8J8T8W8"/>
<dbReference type="Proteomes" id="UP000785679">
    <property type="component" value="Unassembled WGS sequence"/>
</dbReference>
<evidence type="ECO:0000313" key="2">
    <source>
        <dbReference type="Proteomes" id="UP000785679"/>
    </source>
</evidence>
<reference evidence="1" key="1">
    <citation type="submission" date="2019-06" db="EMBL/GenBank/DDBJ databases">
        <authorList>
            <person name="Zheng W."/>
        </authorList>
    </citation>
    <scope>NUCLEOTIDE SEQUENCE</scope>
    <source>
        <strain evidence="1">QDHG01</strain>
    </source>
</reference>
<gene>
    <name evidence="1" type="ORF">FGO68_gene7015</name>
</gene>
<dbReference type="EMBL" id="RRYP01000952">
    <property type="protein sequence ID" value="TNV86614.1"/>
    <property type="molecule type" value="Genomic_DNA"/>
</dbReference>
<protein>
    <submittedName>
        <fullName evidence="1">Uncharacterized protein</fullName>
    </submittedName>
</protein>
<proteinExistence type="predicted"/>
<comment type="caution">
    <text evidence="1">The sequence shown here is derived from an EMBL/GenBank/DDBJ whole genome shotgun (WGS) entry which is preliminary data.</text>
</comment>
<accession>A0A8J8T8W8</accession>
<name>A0A8J8T8W8_HALGN</name>
<sequence length="96" mass="11154">MSGQVCQIMNLMVPPQISFYLRKEYCNLALKTHQLIQSYLLHTGLNSFIRLVQRRSNMRIAKKMSVEPRLQIRSFDQKPWLPRNILSGLSSSSSDD</sequence>
<organism evidence="1 2">
    <name type="scientific">Halteria grandinella</name>
    <dbReference type="NCBI Taxonomy" id="5974"/>
    <lineage>
        <taxon>Eukaryota</taxon>
        <taxon>Sar</taxon>
        <taxon>Alveolata</taxon>
        <taxon>Ciliophora</taxon>
        <taxon>Intramacronucleata</taxon>
        <taxon>Spirotrichea</taxon>
        <taxon>Stichotrichia</taxon>
        <taxon>Sporadotrichida</taxon>
        <taxon>Halteriidae</taxon>
        <taxon>Halteria</taxon>
    </lineage>
</organism>
<evidence type="ECO:0000313" key="1">
    <source>
        <dbReference type="EMBL" id="TNV86614.1"/>
    </source>
</evidence>